<proteinExistence type="predicted"/>
<dbReference type="Pfam" id="PF00107">
    <property type="entry name" value="ADH_zinc_N"/>
    <property type="match status" value="1"/>
</dbReference>
<dbReference type="SUPFAM" id="SSF50129">
    <property type="entry name" value="GroES-like"/>
    <property type="match status" value="1"/>
</dbReference>
<dbReference type="InterPro" id="IPR011032">
    <property type="entry name" value="GroES-like_sf"/>
</dbReference>
<keyword evidence="3" id="KW-1185">Reference proteome</keyword>
<dbReference type="InterPro" id="IPR013149">
    <property type="entry name" value="ADH-like_C"/>
</dbReference>
<sequence length="320" mass="33149">MDNTDLGKQNDNSILVTEDGAQLVETREEFAGEGDTDIHISHSSINYKDAMALAGNRGVVRTFPLVPGIDAVGTLDDGTLVTVNGHGIGERRHGGYTPHMRIDGSLITKVPERFSAAEAAAIGTAGYTAALSVAALEEGVDKQAGPVLVTGATGGVGSIAVQLLAARGYEVAAVTGRVEEHGAWLRELGAADVIDRAEFEGEGKPLAKARFAGAVDTVGSQVLANVLSQIEWGGSVTACGMAAGADLPATVMPFILRGVRLLGINSVDTPRELREQAWALLAESVDTDAIRTETVGLDGVIEAGAELLDGKRSGRTVVEL</sequence>
<dbReference type="GO" id="GO:0043957">
    <property type="term" value="F:acryloyl-CoA reductase (NADPH) activity"/>
    <property type="evidence" value="ECO:0007669"/>
    <property type="project" value="UniProtKB-EC"/>
</dbReference>
<dbReference type="KEGG" id="cgv:CGLAU_12000"/>
<accession>A0A1Q2HZQ4</accession>
<dbReference type="InterPro" id="IPR014188">
    <property type="entry name" value="Acrylyl-CoA_reductase_AcuI"/>
</dbReference>
<keyword evidence="2" id="KW-0560">Oxidoreductase</keyword>
<evidence type="ECO:0000313" key="3">
    <source>
        <dbReference type="Proteomes" id="UP000217209"/>
    </source>
</evidence>
<gene>
    <name evidence="2" type="primary">acuI</name>
    <name evidence="2" type="ORF">CGLAU_12000</name>
</gene>
<feature type="domain" description="Enoyl reductase (ER)" evidence="1">
    <location>
        <begin position="20"/>
        <end position="318"/>
    </location>
</feature>
<dbReference type="OrthoDB" id="9782155at2"/>
<evidence type="ECO:0000259" key="1">
    <source>
        <dbReference type="SMART" id="SM00829"/>
    </source>
</evidence>
<dbReference type="NCBIfam" id="TIGR02823">
    <property type="entry name" value="oxido_YhdH"/>
    <property type="match status" value="1"/>
</dbReference>
<dbReference type="Gene3D" id="3.90.180.10">
    <property type="entry name" value="Medium-chain alcohol dehydrogenases, catalytic domain"/>
    <property type="match status" value="1"/>
</dbReference>
<name>A0A1Q2HZQ4_9CORY</name>
<dbReference type="Proteomes" id="UP000217209">
    <property type="component" value="Chromosome"/>
</dbReference>
<evidence type="ECO:0000313" key="2">
    <source>
        <dbReference type="EMBL" id="AQQ16328.1"/>
    </source>
</evidence>
<protein>
    <submittedName>
        <fullName evidence="2">Acrylyl-CoA reductase AcuI</fullName>
        <ecNumber evidence="2">1.3.1.84</ecNumber>
    </submittedName>
</protein>
<dbReference type="PANTHER" id="PTHR43677">
    <property type="entry name" value="SHORT-CHAIN DEHYDROGENASE/REDUCTASE"/>
    <property type="match status" value="1"/>
</dbReference>
<dbReference type="InterPro" id="IPR051397">
    <property type="entry name" value="Zn-ADH-like_protein"/>
</dbReference>
<dbReference type="EC" id="1.3.1.84" evidence="2"/>
<dbReference type="EMBL" id="CP019688">
    <property type="protein sequence ID" value="AQQ16328.1"/>
    <property type="molecule type" value="Genomic_DNA"/>
</dbReference>
<dbReference type="RefSeq" id="WP_095660892.1">
    <property type="nucleotide sequence ID" value="NZ_CP019688.1"/>
</dbReference>
<dbReference type="SMART" id="SM00829">
    <property type="entry name" value="PKS_ER"/>
    <property type="match status" value="1"/>
</dbReference>
<dbReference type="Gene3D" id="3.40.50.720">
    <property type="entry name" value="NAD(P)-binding Rossmann-like Domain"/>
    <property type="match status" value="1"/>
</dbReference>
<dbReference type="InterPro" id="IPR036291">
    <property type="entry name" value="NAD(P)-bd_dom_sf"/>
</dbReference>
<dbReference type="InterPro" id="IPR020843">
    <property type="entry name" value="ER"/>
</dbReference>
<reference evidence="2 3" key="1">
    <citation type="submission" date="2016-12" db="EMBL/GenBank/DDBJ databases">
        <authorList>
            <person name="Song W.-J."/>
            <person name="Kurnit D.M."/>
        </authorList>
    </citation>
    <scope>NUCLEOTIDE SEQUENCE [LARGE SCALE GENOMIC DNA]</scope>
    <source>
        <strain evidence="2 3">DSM 30827</strain>
    </source>
</reference>
<dbReference type="SUPFAM" id="SSF51735">
    <property type="entry name" value="NAD(P)-binding Rossmann-fold domains"/>
    <property type="match status" value="1"/>
</dbReference>
<dbReference type="PANTHER" id="PTHR43677:SF1">
    <property type="entry name" value="ACRYLYL-COA REDUCTASE ACUI-RELATED"/>
    <property type="match status" value="1"/>
</dbReference>
<dbReference type="AlphaFoldDB" id="A0A1Q2HZQ4"/>
<organism evidence="2 3">
    <name type="scientific">Corynebacterium glaucum</name>
    <dbReference type="NCBI Taxonomy" id="187491"/>
    <lineage>
        <taxon>Bacteria</taxon>
        <taxon>Bacillati</taxon>
        <taxon>Actinomycetota</taxon>
        <taxon>Actinomycetes</taxon>
        <taxon>Mycobacteriales</taxon>
        <taxon>Corynebacteriaceae</taxon>
        <taxon>Corynebacterium</taxon>
    </lineage>
</organism>